<feature type="binding site" evidence="19">
    <location>
        <position position="264"/>
    </location>
    <ligand>
        <name>Zn(2+)</name>
        <dbReference type="ChEBI" id="CHEBI:29105"/>
    </ligand>
</feature>
<evidence type="ECO:0000256" key="11">
    <source>
        <dbReference type="ARBA" id="ARBA00022679"/>
    </source>
</evidence>
<evidence type="ECO:0000256" key="6">
    <source>
        <dbReference type="ARBA" id="ARBA00012032"/>
    </source>
</evidence>
<evidence type="ECO:0000256" key="8">
    <source>
        <dbReference type="ARBA" id="ARBA00022603"/>
    </source>
</evidence>
<keyword evidence="11 19" id="KW-0808">Transferase</keyword>
<reference evidence="22" key="1">
    <citation type="submission" date="2021-03" db="EMBL/GenBank/DDBJ databases">
        <title>Alkalibacter marinus sp. nov., isolated from tidal flat sediment.</title>
        <authorList>
            <person name="Namirimu T."/>
            <person name="Yang J.-A."/>
            <person name="Yang S.-H."/>
            <person name="Kim Y.-J."/>
            <person name="Kwon K.K."/>
        </authorList>
    </citation>
    <scope>NUCLEOTIDE SEQUENCE</scope>
    <source>
        <strain evidence="22">ES005</strain>
    </source>
</reference>
<evidence type="ECO:0000256" key="14">
    <source>
        <dbReference type="ARBA" id="ARBA00022833"/>
    </source>
</evidence>
<dbReference type="InterPro" id="IPR036589">
    <property type="entry name" value="HCY_dom_sf"/>
</dbReference>
<dbReference type="GO" id="GO:0005829">
    <property type="term" value="C:cytosol"/>
    <property type="evidence" value="ECO:0007669"/>
    <property type="project" value="TreeGrafter"/>
</dbReference>
<dbReference type="PROSITE" id="PS50972">
    <property type="entry name" value="PTERIN_BINDING"/>
    <property type="match status" value="1"/>
</dbReference>
<evidence type="ECO:0000256" key="12">
    <source>
        <dbReference type="ARBA" id="ARBA00022691"/>
    </source>
</evidence>
<dbReference type="KEGG" id="alka:J0B03_09370"/>
<dbReference type="AlphaFoldDB" id="A0A974XDU8"/>
<evidence type="ECO:0000313" key="23">
    <source>
        <dbReference type="Proteomes" id="UP000663499"/>
    </source>
</evidence>
<evidence type="ECO:0000256" key="9">
    <source>
        <dbReference type="ARBA" id="ARBA00022605"/>
    </source>
</evidence>
<evidence type="ECO:0000256" key="5">
    <source>
        <dbReference type="ARBA" id="ARBA00010398"/>
    </source>
</evidence>
<dbReference type="GO" id="GO:0046653">
    <property type="term" value="P:tetrahydrofolate metabolic process"/>
    <property type="evidence" value="ECO:0007669"/>
    <property type="project" value="TreeGrafter"/>
</dbReference>
<keyword evidence="13 19" id="KW-0479">Metal-binding</keyword>
<dbReference type="GO" id="GO:0050667">
    <property type="term" value="P:homocysteine metabolic process"/>
    <property type="evidence" value="ECO:0007669"/>
    <property type="project" value="TreeGrafter"/>
</dbReference>
<comment type="similarity">
    <text evidence="5">Belongs to the vitamin-B12 dependent methionine synthase family.</text>
</comment>
<keyword evidence="10" id="KW-0846">Cobalamin</keyword>
<dbReference type="InterPro" id="IPR003726">
    <property type="entry name" value="HCY_dom"/>
</dbReference>
<dbReference type="SUPFAM" id="SSF51717">
    <property type="entry name" value="Dihydropteroate synthetase-like"/>
    <property type="match status" value="1"/>
</dbReference>
<comment type="cofactor">
    <cofactor evidence="3">
        <name>methylcob(III)alamin</name>
        <dbReference type="ChEBI" id="CHEBI:28115"/>
    </cofactor>
</comment>
<evidence type="ECO:0000256" key="15">
    <source>
        <dbReference type="ARBA" id="ARBA00023167"/>
    </source>
</evidence>
<evidence type="ECO:0000256" key="16">
    <source>
        <dbReference type="ARBA" id="ARBA00023285"/>
    </source>
</evidence>
<feature type="domain" description="Hcy-binding" evidence="20">
    <location>
        <begin position="1"/>
        <end position="279"/>
    </location>
</feature>
<evidence type="ECO:0000256" key="10">
    <source>
        <dbReference type="ARBA" id="ARBA00022628"/>
    </source>
</evidence>
<feature type="binding site" evidence="19">
    <location>
        <position position="265"/>
    </location>
    <ligand>
        <name>Zn(2+)</name>
        <dbReference type="ChEBI" id="CHEBI:29105"/>
    </ligand>
</feature>
<sequence length="743" mass="80664">MKPWDKDGFIFFDGGMGTQLQKRIPERILPEEANIRYPEILEEIQREYVKAGADIITTNTFGANPYKLGKVGLDLETVVEAAVSIARRAAPDRLVALDIGPLGRMMEPTGEMTFEEAYDAFRRQVVAGAGAGCDLILIETMSDLQEARCAVLAAKENSDLPVFCTMTFDEKGHTLTGTDPRTMVAVLEGLGVDVLGVNCSLGPDKLLPIVKEVLDNASIPVMVQPNAGMPVYRDGQTHYDISKEHFAENLAIMADMGATILGGCCGTDASYIEKVREAVTGKAPVQRKEKAHTLICSYRKSFSMDEQVTIVSENVLPHGNKTLMEAFIREDYRKIVSKVRGAKNKGAHLVDLRTAGLPGKDETLLMVETIKNIQKSLDVPLMLESRNPQTLEAALRTYNGKAVVNGLDGSRKTMETLFPVVKKYGAAVVALTLDEDGPARTWQKRLSIAEKILKTAKKFELSPRDVIIDPMVLPVANGADAMDTIRAAAAIKEELGLKVLLGIGNVSFKMPERGLLDRTYLAMALSWGVDALLLNVEQEEMMQTIQAGLVLTGRDPGGSQYVLAAGSVPEARADLDEVANSIYQGQCKEEAVGRKNSVLEGLLAAEEAYAAGEILLPNLARSVAAAENSMKDENGEKGIILFTGDLKKPGLALAKTIARILGFQVVEPSEVILLQPVRCVVLEVPFGITEERLKTWMEPWVHSHPDAALVLMGPGGDRVGWKSLGIFGAVTRAGDWINLLEAL</sequence>
<dbReference type="SUPFAM" id="SSF82282">
    <property type="entry name" value="Homocysteine S-methyltransferase"/>
    <property type="match status" value="1"/>
</dbReference>
<dbReference type="Pfam" id="PF02574">
    <property type="entry name" value="S-methyl_trans"/>
    <property type="match status" value="1"/>
</dbReference>
<evidence type="ECO:0000256" key="19">
    <source>
        <dbReference type="PROSITE-ProRule" id="PRU00333"/>
    </source>
</evidence>
<keyword evidence="9" id="KW-0028">Amino-acid biosynthesis</keyword>
<gene>
    <name evidence="22" type="ORF">J0B03_09370</name>
</gene>
<evidence type="ECO:0000256" key="18">
    <source>
        <dbReference type="ARBA" id="ARBA00031040"/>
    </source>
</evidence>
<evidence type="ECO:0000256" key="7">
    <source>
        <dbReference type="ARBA" id="ARBA00013998"/>
    </source>
</evidence>
<keyword evidence="8 19" id="KW-0489">Methyltransferase</keyword>
<dbReference type="InterPro" id="IPR050554">
    <property type="entry name" value="Met_Synthase/Corrinoid"/>
</dbReference>
<dbReference type="EMBL" id="CP071444">
    <property type="protein sequence ID" value="QSX08008.1"/>
    <property type="molecule type" value="Genomic_DNA"/>
</dbReference>
<comment type="pathway">
    <text evidence="4">Amino-acid biosynthesis; L-methionine biosynthesis via de novo pathway; L-methionine from L-homocysteine (MetH route): step 1/1.</text>
</comment>
<feature type="binding site" evidence="19">
    <location>
        <position position="199"/>
    </location>
    <ligand>
        <name>Zn(2+)</name>
        <dbReference type="ChEBI" id="CHEBI:29105"/>
    </ligand>
</feature>
<comment type="function">
    <text evidence="17">Catalyzes the transfer of a methyl group from methyl-cobalamin to homocysteine, yielding enzyme-bound cob(I)alamin and methionine. Subsequently, remethylates the cofactor using methyltetrahydrofolate.</text>
</comment>
<keyword evidence="16" id="KW-0170">Cobalt</keyword>
<comment type="cofactor">
    <cofactor evidence="2 19">
        <name>Zn(2+)</name>
        <dbReference type="ChEBI" id="CHEBI:29105"/>
    </cofactor>
</comment>
<dbReference type="InterPro" id="IPR011005">
    <property type="entry name" value="Dihydropteroate_synth-like_sf"/>
</dbReference>
<dbReference type="Proteomes" id="UP000663499">
    <property type="component" value="Chromosome"/>
</dbReference>
<dbReference type="RefSeq" id="WP_207299350.1">
    <property type="nucleotide sequence ID" value="NZ_CP071444.1"/>
</dbReference>
<evidence type="ECO:0000259" key="21">
    <source>
        <dbReference type="PROSITE" id="PS50972"/>
    </source>
</evidence>
<dbReference type="Gene3D" id="3.20.20.20">
    <property type="entry name" value="Dihydropteroate synthase-like"/>
    <property type="match status" value="1"/>
</dbReference>
<comment type="catalytic activity">
    <reaction evidence="1">
        <text>(6S)-5-methyl-5,6,7,8-tetrahydrofolate + L-homocysteine = (6S)-5,6,7,8-tetrahydrofolate + L-methionine</text>
        <dbReference type="Rhea" id="RHEA:11172"/>
        <dbReference type="ChEBI" id="CHEBI:18608"/>
        <dbReference type="ChEBI" id="CHEBI:57453"/>
        <dbReference type="ChEBI" id="CHEBI:57844"/>
        <dbReference type="ChEBI" id="CHEBI:58199"/>
        <dbReference type="EC" id="2.1.1.13"/>
    </reaction>
</comment>
<evidence type="ECO:0000256" key="13">
    <source>
        <dbReference type="ARBA" id="ARBA00022723"/>
    </source>
</evidence>
<protein>
    <recommendedName>
        <fullName evidence="7">Methionine synthase</fullName>
        <ecNumber evidence="6">2.1.1.13</ecNumber>
    </recommendedName>
    <alternativeName>
        <fullName evidence="18">5-methyltetrahydrofolate--homocysteine methyltransferase</fullName>
    </alternativeName>
</protein>
<evidence type="ECO:0000256" key="2">
    <source>
        <dbReference type="ARBA" id="ARBA00001947"/>
    </source>
</evidence>
<dbReference type="GO" id="GO:0008705">
    <property type="term" value="F:methionine synthase activity"/>
    <property type="evidence" value="ECO:0007669"/>
    <property type="project" value="UniProtKB-EC"/>
</dbReference>
<dbReference type="GO" id="GO:0046872">
    <property type="term" value="F:metal ion binding"/>
    <property type="evidence" value="ECO:0007669"/>
    <property type="project" value="UniProtKB-KW"/>
</dbReference>
<dbReference type="InterPro" id="IPR000489">
    <property type="entry name" value="Pterin-binding_dom"/>
</dbReference>
<evidence type="ECO:0000256" key="4">
    <source>
        <dbReference type="ARBA" id="ARBA00005178"/>
    </source>
</evidence>
<evidence type="ECO:0000256" key="17">
    <source>
        <dbReference type="ARBA" id="ARBA00025552"/>
    </source>
</evidence>
<dbReference type="GO" id="GO:0031419">
    <property type="term" value="F:cobalamin binding"/>
    <property type="evidence" value="ECO:0007669"/>
    <property type="project" value="UniProtKB-KW"/>
</dbReference>
<evidence type="ECO:0000256" key="3">
    <source>
        <dbReference type="ARBA" id="ARBA00001956"/>
    </source>
</evidence>
<accession>A0A974XDU8</accession>
<feature type="domain" description="Pterin-binding" evidence="21">
    <location>
        <begin position="308"/>
        <end position="552"/>
    </location>
</feature>
<keyword evidence="23" id="KW-1185">Reference proteome</keyword>
<evidence type="ECO:0000259" key="20">
    <source>
        <dbReference type="PROSITE" id="PS50970"/>
    </source>
</evidence>
<evidence type="ECO:0000313" key="22">
    <source>
        <dbReference type="EMBL" id="QSX08008.1"/>
    </source>
</evidence>
<dbReference type="PANTHER" id="PTHR45833:SF1">
    <property type="entry name" value="METHIONINE SYNTHASE"/>
    <property type="match status" value="1"/>
</dbReference>
<dbReference type="PROSITE" id="PS50970">
    <property type="entry name" value="HCY"/>
    <property type="match status" value="1"/>
</dbReference>
<dbReference type="GO" id="GO:0032259">
    <property type="term" value="P:methylation"/>
    <property type="evidence" value="ECO:0007669"/>
    <property type="project" value="UniProtKB-KW"/>
</dbReference>
<evidence type="ECO:0000256" key="1">
    <source>
        <dbReference type="ARBA" id="ARBA00001700"/>
    </source>
</evidence>
<dbReference type="PANTHER" id="PTHR45833">
    <property type="entry name" value="METHIONINE SYNTHASE"/>
    <property type="match status" value="1"/>
</dbReference>
<proteinExistence type="inferred from homology"/>
<dbReference type="Pfam" id="PF00809">
    <property type="entry name" value="Pterin_bind"/>
    <property type="match status" value="1"/>
</dbReference>
<dbReference type="EC" id="2.1.1.13" evidence="6"/>
<organism evidence="22 23">
    <name type="scientific">Alkalibacter rhizosphaerae</name>
    <dbReference type="NCBI Taxonomy" id="2815577"/>
    <lineage>
        <taxon>Bacteria</taxon>
        <taxon>Bacillati</taxon>
        <taxon>Bacillota</taxon>
        <taxon>Clostridia</taxon>
        <taxon>Eubacteriales</taxon>
        <taxon>Eubacteriaceae</taxon>
        <taxon>Alkalibacter</taxon>
    </lineage>
</organism>
<name>A0A974XDU8_9FIRM</name>
<keyword evidence="15" id="KW-0486">Methionine biosynthesis</keyword>
<keyword evidence="12" id="KW-0949">S-adenosyl-L-methionine</keyword>
<keyword evidence="14 19" id="KW-0862">Zinc</keyword>
<dbReference type="Gene3D" id="3.20.20.330">
    <property type="entry name" value="Homocysteine-binding-like domain"/>
    <property type="match status" value="1"/>
</dbReference>